<dbReference type="InterPro" id="IPR001680">
    <property type="entry name" value="WD40_rpt"/>
</dbReference>
<dbReference type="Pfam" id="PF00400">
    <property type="entry name" value="WD40"/>
    <property type="match status" value="1"/>
</dbReference>
<evidence type="ECO:0000256" key="2">
    <source>
        <dbReference type="ARBA" id="ARBA00022552"/>
    </source>
</evidence>
<dbReference type="InterPro" id="IPR015943">
    <property type="entry name" value="WD40/YVTN_repeat-like_dom_sf"/>
</dbReference>
<dbReference type="Proteomes" id="UP000834106">
    <property type="component" value="Chromosome 14"/>
</dbReference>
<dbReference type="SUPFAM" id="SSF50978">
    <property type="entry name" value="WD40 repeat-like"/>
    <property type="match status" value="1"/>
</dbReference>
<dbReference type="EMBL" id="OU503049">
    <property type="protein sequence ID" value="CAI9776076.1"/>
    <property type="molecule type" value="Genomic_DNA"/>
</dbReference>
<evidence type="ECO:0000313" key="8">
    <source>
        <dbReference type="EMBL" id="CAI9776076.1"/>
    </source>
</evidence>
<keyword evidence="4" id="KW-0677">Repeat</keyword>
<dbReference type="GO" id="GO:0034388">
    <property type="term" value="C:Pwp2p-containing subcomplex of 90S preribosome"/>
    <property type="evidence" value="ECO:0007669"/>
    <property type="project" value="TreeGrafter"/>
</dbReference>
<dbReference type="GO" id="GO:0006364">
    <property type="term" value="P:rRNA processing"/>
    <property type="evidence" value="ECO:0007669"/>
    <property type="project" value="UniProtKB-KW"/>
</dbReference>
<gene>
    <name evidence="8" type="ORF">FPE_LOCUS23506</name>
</gene>
<evidence type="ECO:0000256" key="5">
    <source>
        <dbReference type="ARBA" id="ARBA00023242"/>
    </source>
</evidence>
<dbReference type="InterPro" id="IPR036322">
    <property type="entry name" value="WD40_repeat_dom_sf"/>
</dbReference>
<proteinExistence type="inferred from homology"/>
<dbReference type="PROSITE" id="PS50294">
    <property type="entry name" value="WD_REPEATS_REGION"/>
    <property type="match status" value="1"/>
</dbReference>
<keyword evidence="5" id="KW-0539">Nucleus</keyword>
<organism evidence="8 9">
    <name type="scientific">Fraxinus pennsylvanica</name>
    <dbReference type="NCBI Taxonomy" id="56036"/>
    <lineage>
        <taxon>Eukaryota</taxon>
        <taxon>Viridiplantae</taxon>
        <taxon>Streptophyta</taxon>
        <taxon>Embryophyta</taxon>
        <taxon>Tracheophyta</taxon>
        <taxon>Spermatophyta</taxon>
        <taxon>Magnoliopsida</taxon>
        <taxon>eudicotyledons</taxon>
        <taxon>Gunneridae</taxon>
        <taxon>Pentapetalae</taxon>
        <taxon>asterids</taxon>
        <taxon>lamiids</taxon>
        <taxon>Lamiales</taxon>
        <taxon>Oleaceae</taxon>
        <taxon>Oleeae</taxon>
        <taxon>Fraxinus</taxon>
    </lineage>
</organism>
<dbReference type="GO" id="GO:0032040">
    <property type="term" value="C:small-subunit processome"/>
    <property type="evidence" value="ECO:0007669"/>
    <property type="project" value="TreeGrafter"/>
</dbReference>
<keyword evidence="3 7" id="KW-0853">WD repeat</keyword>
<evidence type="ECO:0000256" key="1">
    <source>
        <dbReference type="ARBA" id="ARBA00004604"/>
    </source>
</evidence>
<protein>
    <submittedName>
        <fullName evidence="8">Uncharacterized protein</fullName>
    </submittedName>
</protein>
<evidence type="ECO:0000256" key="4">
    <source>
        <dbReference type="ARBA" id="ARBA00022737"/>
    </source>
</evidence>
<evidence type="ECO:0000313" key="9">
    <source>
        <dbReference type="Proteomes" id="UP000834106"/>
    </source>
</evidence>
<dbReference type="PANTHER" id="PTHR18359">
    <property type="entry name" value="WD-REPEAT PROTEIN-RELATED"/>
    <property type="match status" value="1"/>
</dbReference>
<evidence type="ECO:0000256" key="3">
    <source>
        <dbReference type="ARBA" id="ARBA00022574"/>
    </source>
</evidence>
<dbReference type="PANTHER" id="PTHR18359:SF0">
    <property type="entry name" value="U3 SMALL NUCLEOLAR RNA-ASSOCIATED PROTEIN 18 HOMOLOG"/>
    <property type="match status" value="1"/>
</dbReference>
<accession>A0AAD1ZX47</accession>
<dbReference type="AlphaFoldDB" id="A0AAD1ZX47"/>
<name>A0AAD1ZX47_9LAMI</name>
<dbReference type="PROSITE" id="PS50082">
    <property type="entry name" value="WD_REPEATS_2"/>
    <property type="match status" value="1"/>
</dbReference>
<dbReference type="InterPro" id="IPR045161">
    <property type="entry name" value="Utp18"/>
</dbReference>
<reference evidence="8" key="1">
    <citation type="submission" date="2023-05" db="EMBL/GenBank/DDBJ databases">
        <authorList>
            <person name="Huff M."/>
        </authorList>
    </citation>
    <scope>NUCLEOTIDE SEQUENCE</scope>
</reference>
<keyword evidence="2" id="KW-0698">rRNA processing</keyword>
<comment type="similarity">
    <text evidence="6">Belongs to the WD repeat UTP18 family.</text>
</comment>
<comment type="subcellular location">
    <subcellularLocation>
        <location evidence="1">Nucleus</location>
        <location evidence="1">Nucleolus</location>
    </subcellularLocation>
</comment>
<feature type="repeat" description="WD" evidence="7">
    <location>
        <begin position="1"/>
        <end position="39"/>
    </location>
</feature>
<sequence>MNGTIRSVAFTNDGHQLPSSSGDGYIYHWDLRTRTCFHKGVDDGCRTGTTLCTFPTGNLFAASSDRDAVNIYDREDFLGGKRKPLRILHKLNGEVNFMKFNNDSQMLAICSNMKKKSLKLVHVPSFTMFSNCPPLTQTLHHTNCLDFSPHGGFMALGNSAGKVFLYKLHHYHNA</sequence>
<keyword evidence="9" id="KW-1185">Reference proteome</keyword>
<evidence type="ECO:0000256" key="6">
    <source>
        <dbReference type="ARBA" id="ARBA00025767"/>
    </source>
</evidence>
<dbReference type="Gene3D" id="2.130.10.10">
    <property type="entry name" value="YVTN repeat-like/Quinoprotein amine dehydrogenase"/>
    <property type="match status" value="1"/>
</dbReference>
<evidence type="ECO:0000256" key="7">
    <source>
        <dbReference type="PROSITE-ProRule" id="PRU00221"/>
    </source>
</evidence>